<evidence type="ECO:0000256" key="1">
    <source>
        <dbReference type="ARBA" id="ARBA00022729"/>
    </source>
</evidence>
<feature type="chain" id="PRO_5016267117" evidence="2">
    <location>
        <begin position="30"/>
        <end position="1086"/>
    </location>
</feature>
<dbReference type="NCBIfam" id="TIGR04183">
    <property type="entry name" value="Por_Secre_tail"/>
    <property type="match status" value="1"/>
</dbReference>
<proteinExistence type="predicted"/>
<comment type="caution">
    <text evidence="4">The sequence shown here is derived from an EMBL/GenBank/DDBJ whole genome shotgun (WGS) entry which is preliminary data.</text>
</comment>
<feature type="signal peptide" evidence="2">
    <location>
        <begin position="1"/>
        <end position="29"/>
    </location>
</feature>
<dbReference type="Proteomes" id="UP000248703">
    <property type="component" value="Unassembled WGS sequence"/>
</dbReference>
<evidence type="ECO:0000313" key="5">
    <source>
        <dbReference type="Proteomes" id="UP000248703"/>
    </source>
</evidence>
<sequence>MYKLLLNLTIKVRVLLTVVTLIFSFQANAFDDTNCGNISGFQFSNGSEIVTISNDQAYYFGDLPTNFYVDLLVVGFSESAKFEVKNKTTGQTYNITENHLPYTFPGGNAAWNFGYGEFEVKAKIYKYNSCQGSYCDSETIKFEILSTPPCGSIAGFQFSNGTSTVAIVDNAEYSLDQLPTGFYVDLLVNGFSESASFRLKNLDSGQEYTIGENHLPYTTPGGNAAWSYGTGEFELKAKIFEFNNCQGSYCDSETIKFKIIDVIVPDCDCQGGMVELTFAYSGGGSITTNSGTITDNGDGTYTVSNNGLKLEKNLQIVTSGCYTAAIHTSCSQDVLGVTFTGGVQVVGYVDSEGNSASLTDGCTQAPVCGDVLGFVLTDGVTSIPIVDGDSYDINALPANFYVGVLLSGFPESVRFEVKNEDTGDEFVSIDNDEAFTYPSDGTPWSLGISEFKVKAEIYDMDNAMGDKCDYDYLKFTLYDGSIPDCPCEGGLVELTFAYSGTGTVTTNSGTVVNNGDGTYTATATDDKLEKDFEVYINGATAQIHTSCSQDLLGITFDGLVQVIGYVDTNGNTASINDGCGQISDCGSITGFEFSNFSDPTVALVDGGTYNINDLPTNFNINVLTTGNIESAFNTLTNLDTGEVYTKLENVLPYTFPGATNQVWNLGCGTFSFCSTVYKQNQASGEECDTQCLTFTITNCCGSIDDFVLTDGTESVSLVDGGVYNLMDLPTNPYFESVVSGNTNTIIYTVLNTDTNTTTIITENDFPYTYPANGAAWDLGLGNFQVTARLYTISSGDDCDNSTDKIANVTNTKSIGGVESSVSFSSTGGSTCLSLCEVKTISFTLEDGLQCDDTVFAGTGTLSANVVLVNPAVNSFVTITPNGNAVLPQGYQLGTVLTSGNSLTIQRVSNSTTIQLPAVGGNYKVHMLAYDPLTLDLDNDIIIGVTTASDVLNLINDSLICANLDVNGSPILVILAGSTDRVASSKTNNSTNDMEEPTEFKSEETSLVSDLKLYPNPVINELNVNITLLEGEVFNYSMIDLNGKQVLSGTLSNNSNVIRTKALAAGLYILKLESERRTFTKKILVNK</sequence>
<reference evidence="4 5" key="1">
    <citation type="submission" date="2018-06" db="EMBL/GenBank/DDBJ databases">
        <title>Genomic Encyclopedia of Archaeal and Bacterial Type Strains, Phase II (KMG-II): from individual species to whole genera.</title>
        <authorList>
            <person name="Goeker M."/>
        </authorList>
    </citation>
    <scope>NUCLEOTIDE SEQUENCE [LARGE SCALE GENOMIC DNA]</scope>
    <source>
        <strain evidence="4 5">DSM 24464</strain>
    </source>
</reference>
<feature type="domain" description="Secretion system C-terminal sorting" evidence="3">
    <location>
        <begin position="1012"/>
        <end position="1084"/>
    </location>
</feature>
<keyword evidence="1 2" id="KW-0732">Signal</keyword>
<gene>
    <name evidence="4" type="ORF">LY08_01988</name>
</gene>
<dbReference type="RefSeq" id="WP_111660281.1">
    <property type="nucleotide sequence ID" value="NZ_QLLO01000006.1"/>
</dbReference>
<evidence type="ECO:0000313" key="4">
    <source>
        <dbReference type="EMBL" id="RAJ13469.1"/>
    </source>
</evidence>
<keyword evidence="5" id="KW-1185">Reference proteome</keyword>
<dbReference type="OrthoDB" id="1488158at2"/>
<evidence type="ECO:0000256" key="2">
    <source>
        <dbReference type="SAM" id="SignalP"/>
    </source>
</evidence>
<name>A0A327R9I3_9FLAO</name>
<dbReference type="Pfam" id="PF18962">
    <property type="entry name" value="Por_Secre_tail"/>
    <property type="match status" value="1"/>
</dbReference>
<dbReference type="EMBL" id="QLLO01000006">
    <property type="protein sequence ID" value="RAJ13469.1"/>
    <property type="molecule type" value="Genomic_DNA"/>
</dbReference>
<dbReference type="InterPro" id="IPR026444">
    <property type="entry name" value="Secre_tail"/>
</dbReference>
<protein>
    <submittedName>
        <fullName evidence="4">Putative secreted protein (Por secretion system target)</fullName>
    </submittedName>
</protein>
<organism evidence="4 5">
    <name type="scientific">Olleya aquimaris</name>
    <dbReference type="NCBI Taxonomy" id="639310"/>
    <lineage>
        <taxon>Bacteria</taxon>
        <taxon>Pseudomonadati</taxon>
        <taxon>Bacteroidota</taxon>
        <taxon>Flavobacteriia</taxon>
        <taxon>Flavobacteriales</taxon>
        <taxon>Flavobacteriaceae</taxon>
    </lineage>
</organism>
<accession>A0A327R9I3</accession>
<dbReference type="AlphaFoldDB" id="A0A327R9I3"/>
<evidence type="ECO:0000259" key="3">
    <source>
        <dbReference type="Pfam" id="PF18962"/>
    </source>
</evidence>